<reference evidence="2 3" key="1">
    <citation type="submission" date="2021-03" db="EMBL/GenBank/DDBJ databases">
        <title>Genomic Encyclopedia of Type Strains, Phase IV (KMG-IV): sequencing the most valuable type-strain genomes for metagenomic binning, comparative biology and taxonomic classification.</title>
        <authorList>
            <person name="Goeker M."/>
        </authorList>
    </citation>
    <scope>NUCLEOTIDE SEQUENCE [LARGE SCALE GENOMIC DNA]</scope>
    <source>
        <strain evidence="2 3">DSM 26048</strain>
    </source>
</reference>
<evidence type="ECO:0000313" key="3">
    <source>
        <dbReference type="Proteomes" id="UP001519287"/>
    </source>
</evidence>
<keyword evidence="2" id="KW-0413">Isomerase</keyword>
<feature type="domain" description="Xylose isomerase-like TIM barrel" evidence="1">
    <location>
        <begin position="17"/>
        <end position="254"/>
    </location>
</feature>
<comment type="caution">
    <text evidence="2">The sequence shown here is derived from an EMBL/GenBank/DDBJ whole genome shotgun (WGS) entry which is preliminary data.</text>
</comment>
<dbReference type="PANTHER" id="PTHR12110">
    <property type="entry name" value="HYDROXYPYRUVATE ISOMERASE"/>
    <property type="match status" value="1"/>
</dbReference>
<dbReference type="Proteomes" id="UP001519287">
    <property type="component" value="Unassembled WGS sequence"/>
</dbReference>
<accession>A0ABS4J350</accession>
<dbReference type="EMBL" id="JAGGLB010000024">
    <property type="protein sequence ID" value="MBP1994253.1"/>
    <property type="molecule type" value="Genomic_DNA"/>
</dbReference>
<dbReference type="InterPro" id="IPR050312">
    <property type="entry name" value="IolE/XylAMocC-like"/>
</dbReference>
<gene>
    <name evidence="2" type="ORF">J2Z66_005889</name>
</gene>
<evidence type="ECO:0000259" key="1">
    <source>
        <dbReference type="Pfam" id="PF01261"/>
    </source>
</evidence>
<organism evidence="2 3">
    <name type="scientific">Paenibacillus eucommiae</name>
    <dbReference type="NCBI Taxonomy" id="1355755"/>
    <lineage>
        <taxon>Bacteria</taxon>
        <taxon>Bacillati</taxon>
        <taxon>Bacillota</taxon>
        <taxon>Bacilli</taxon>
        <taxon>Bacillales</taxon>
        <taxon>Paenibacillaceae</taxon>
        <taxon>Paenibacillus</taxon>
    </lineage>
</organism>
<sequence length="270" mass="30094">MELGLLVVLKPSIREEIRKVSELGFATCQLSCWDESLFTDEMIAEIQQACAEYKVKISHIWCGWLGPQSWNLIDGPSTLGLVPEAYRDSRLQMLLKGADFTAKLGVQDMITHVGFIPEDPGDQRYRSLLTCLHYLAIYCKGKGIHFLFETGQETPVTLLRVIEDLNTGNLGINLDPANLILYGKGNPVDALDVFGSYVRGVHAKDGMYPTNGRMLGLEVPIGQGKVDFPSLVGRLKELGYEGPLTIEREIEGDEQIRDILSAKQRLEQLL</sequence>
<name>A0ABS4J350_9BACL</name>
<dbReference type="Gene3D" id="3.20.20.150">
    <property type="entry name" value="Divalent-metal-dependent TIM barrel enzymes"/>
    <property type="match status" value="1"/>
</dbReference>
<dbReference type="RefSeq" id="WP_209976099.1">
    <property type="nucleotide sequence ID" value="NZ_JAGGLB010000024.1"/>
</dbReference>
<evidence type="ECO:0000313" key="2">
    <source>
        <dbReference type="EMBL" id="MBP1994253.1"/>
    </source>
</evidence>
<protein>
    <submittedName>
        <fullName evidence="2">Sugar phosphate isomerase/epimerase</fullName>
    </submittedName>
</protein>
<proteinExistence type="predicted"/>
<dbReference type="GO" id="GO:0016853">
    <property type="term" value="F:isomerase activity"/>
    <property type="evidence" value="ECO:0007669"/>
    <property type="project" value="UniProtKB-KW"/>
</dbReference>
<dbReference type="PANTHER" id="PTHR12110:SF41">
    <property type="entry name" value="INOSOSE DEHYDRATASE"/>
    <property type="match status" value="1"/>
</dbReference>
<dbReference type="InterPro" id="IPR036237">
    <property type="entry name" value="Xyl_isomerase-like_sf"/>
</dbReference>
<dbReference type="InterPro" id="IPR013022">
    <property type="entry name" value="Xyl_isomerase-like_TIM-brl"/>
</dbReference>
<dbReference type="SUPFAM" id="SSF51658">
    <property type="entry name" value="Xylose isomerase-like"/>
    <property type="match status" value="1"/>
</dbReference>
<keyword evidence="3" id="KW-1185">Reference proteome</keyword>
<dbReference type="Pfam" id="PF01261">
    <property type="entry name" value="AP_endonuc_2"/>
    <property type="match status" value="1"/>
</dbReference>